<dbReference type="GO" id="GO:0005506">
    <property type="term" value="F:iron ion binding"/>
    <property type="evidence" value="ECO:0007669"/>
    <property type="project" value="InterPro"/>
</dbReference>
<keyword evidence="5" id="KW-0503">Monooxygenase</keyword>
<name>A0A067DWV3_CITSI</name>
<evidence type="ECO:0008006" key="9">
    <source>
        <dbReference type="Google" id="ProtNLM"/>
    </source>
</evidence>
<dbReference type="AlphaFoldDB" id="A0A067DWV3"/>
<reference evidence="7 8" key="1">
    <citation type="submission" date="2014-04" db="EMBL/GenBank/DDBJ databases">
        <authorList>
            <consortium name="International Citrus Genome Consortium"/>
            <person name="Gmitter F."/>
            <person name="Chen C."/>
            <person name="Farmerie W."/>
            <person name="Harkins T."/>
            <person name="Desany B."/>
            <person name="Mohiuddin M."/>
            <person name="Kodira C."/>
            <person name="Borodovsky M."/>
            <person name="Lomsadze A."/>
            <person name="Burns P."/>
            <person name="Jenkins J."/>
            <person name="Prochnik S."/>
            <person name="Shu S."/>
            <person name="Chapman J."/>
            <person name="Pitluck S."/>
            <person name="Schmutz J."/>
            <person name="Rokhsar D."/>
        </authorList>
    </citation>
    <scope>NUCLEOTIDE SEQUENCE</scope>
</reference>
<dbReference type="GO" id="GO:0020037">
    <property type="term" value="F:heme binding"/>
    <property type="evidence" value="ECO:0007669"/>
    <property type="project" value="InterPro"/>
</dbReference>
<dbReference type="PANTHER" id="PTHR47955:SF15">
    <property type="entry name" value="CYTOCHROME P450 71A2-LIKE"/>
    <property type="match status" value="1"/>
</dbReference>
<evidence type="ECO:0000256" key="6">
    <source>
        <dbReference type="SAM" id="Phobius"/>
    </source>
</evidence>
<accession>A0A067DWV3</accession>
<proteinExistence type="inferred from homology"/>
<dbReference type="EMBL" id="KK785373">
    <property type="protein sequence ID" value="KDO43502.1"/>
    <property type="molecule type" value="Genomic_DNA"/>
</dbReference>
<keyword evidence="6" id="KW-1133">Transmembrane helix</keyword>
<evidence type="ECO:0000313" key="8">
    <source>
        <dbReference type="Proteomes" id="UP000027120"/>
    </source>
</evidence>
<dbReference type="InterPro" id="IPR001128">
    <property type="entry name" value="Cyt_P450"/>
</dbReference>
<dbReference type="Gene3D" id="1.10.630.10">
    <property type="entry name" value="Cytochrome P450"/>
    <property type="match status" value="1"/>
</dbReference>
<keyword evidence="4 5" id="KW-0349">Heme</keyword>
<dbReference type="GO" id="GO:0016491">
    <property type="term" value="F:oxidoreductase activity"/>
    <property type="evidence" value="ECO:0000318"/>
    <property type="project" value="GO_Central"/>
</dbReference>
<dbReference type="PROSITE" id="PS00086">
    <property type="entry name" value="CYTOCHROME_P450"/>
    <property type="match status" value="1"/>
</dbReference>
<dbReference type="InterPro" id="IPR017972">
    <property type="entry name" value="Cyt_P450_CS"/>
</dbReference>
<protein>
    <recommendedName>
        <fullName evidence="9">Cytochrome P450</fullName>
    </recommendedName>
</protein>
<keyword evidence="2 4" id="KW-0479">Metal-binding</keyword>
<dbReference type="Pfam" id="PF00067">
    <property type="entry name" value="p450"/>
    <property type="match status" value="1"/>
</dbReference>
<evidence type="ECO:0000256" key="1">
    <source>
        <dbReference type="ARBA" id="ARBA00010617"/>
    </source>
</evidence>
<comment type="similarity">
    <text evidence="1 5">Belongs to the cytochrome P450 family.</text>
</comment>
<keyword evidence="8" id="KW-1185">Reference proteome</keyword>
<dbReference type="GO" id="GO:0004497">
    <property type="term" value="F:monooxygenase activity"/>
    <property type="evidence" value="ECO:0007669"/>
    <property type="project" value="UniProtKB-KW"/>
</dbReference>
<dbReference type="PRINTS" id="PR00463">
    <property type="entry name" value="EP450I"/>
</dbReference>
<evidence type="ECO:0000256" key="3">
    <source>
        <dbReference type="ARBA" id="ARBA00023004"/>
    </source>
</evidence>
<dbReference type="PRINTS" id="PR00385">
    <property type="entry name" value="P450"/>
</dbReference>
<dbReference type="SUPFAM" id="SSF48264">
    <property type="entry name" value="Cytochrome P450"/>
    <property type="match status" value="1"/>
</dbReference>
<evidence type="ECO:0000256" key="5">
    <source>
        <dbReference type="RuleBase" id="RU000461"/>
    </source>
</evidence>
<keyword evidence="6" id="KW-0812">Transmembrane</keyword>
<dbReference type="Proteomes" id="UP000027120">
    <property type="component" value="Unassembled WGS sequence"/>
</dbReference>
<dbReference type="SMR" id="A0A067DWV3"/>
<dbReference type="InterPro" id="IPR036396">
    <property type="entry name" value="Cyt_P450_sf"/>
</dbReference>
<dbReference type="FunFam" id="1.10.630.10:FF:000011">
    <property type="entry name" value="Cytochrome P450 83B1"/>
    <property type="match status" value="1"/>
</dbReference>
<comment type="cofactor">
    <cofactor evidence="4">
        <name>heme</name>
        <dbReference type="ChEBI" id="CHEBI:30413"/>
    </cofactor>
</comment>
<sequence length="505" mass="57369">MEPLFWFAVAAIFFIVALFKWYIFKPINKILLPPSPPKLPIIGNLHQIGSHPHRSLDALAQRYGPLMLLHFGKVRVLVVSSADAARQILKTHDLIFANRPKLTPLEKLFYGSKDVATSPYGEYWRQIKSICVLHLLSNRRIHSFRNVRAEEVGLMIKKIESLVSSSLPVNLSEVLYTLTNDVLCTVALGRKYSAGGEGVSKFRKLLGEAMELMGGFYVGDYISWLGWVCNFNGFNAKLEKTAKGIDDFLDGVVEEHEKRMSNCGEVEDDHHQDFVDVLLGIQKENTLGFPIDRVSIKAIIFNMFGAGTDTTYTLLEWAMTELLRHPKIMKEVQNEIREIVGDKSNVTEDDLDKFHYLKAVFKETLRIHPPIPILLPRQSTQDVKINGYDIPEGTQVYINYATIAKDRASWDQADEFRPERFLVNPSINFLGNDLQFIPFGAGRRICPGIEFTMRVNELALASLLNKFDWSQPCEEREEDMDITESTGATKHKKSALIALATPYFR</sequence>
<dbReference type="InterPro" id="IPR002401">
    <property type="entry name" value="Cyt_P450_E_grp-I"/>
</dbReference>
<dbReference type="GO" id="GO:0016705">
    <property type="term" value="F:oxidoreductase activity, acting on paired donors, with incorporation or reduction of molecular oxygen"/>
    <property type="evidence" value="ECO:0007669"/>
    <property type="project" value="InterPro"/>
</dbReference>
<keyword evidence="6" id="KW-0472">Membrane</keyword>
<dbReference type="CDD" id="cd11072">
    <property type="entry name" value="CYP71-like"/>
    <property type="match status" value="1"/>
</dbReference>
<gene>
    <name evidence="7" type="ORF">CISIN_1g010638mg</name>
</gene>
<feature type="binding site" description="axial binding residue" evidence="4">
    <location>
        <position position="446"/>
    </location>
    <ligand>
        <name>heme</name>
        <dbReference type="ChEBI" id="CHEBI:30413"/>
    </ligand>
    <ligandPart>
        <name>Fe</name>
        <dbReference type="ChEBI" id="CHEBI:18248"/>
    </ligandPart>
</feature>
<feature type="transmembrane region" description="Helical" evidence="6">
    <location>
        <begin position="6"/>
        <end position="24"/>
    </location>
</feature>
<dbReference type="eggNOG" id="KOG0156">
    <property type="taxonomic scope" value="Eukaryota"/>
</dbReference>
<evidence type="ECO:0000256" key="4">
    <source>
        <dbReference type="PIRSR" id="PIRSR602401-1"/>
    </source>
</evidence>
<dbReference type="PANTHER" id="PTHR47955">
    <property type="entry name" value="CYTOCHROME P450 FAMILY 71 PROTEIN"/>
    <property type="match status" value="1"/>
</dbReference>
<organism evidence="7 8">
    <name type="scientific">Citrus sinensis</name>
    <name type="common">Sweet orange</name>
    <name type="synonym">Citrus aurantium var. sinensis</name>
    <dbReference type="NCBI Taxonomy" id="2711"/>
    <lineage>
        <taxon>Eukaryota</taxon>
        <taxon>Viridiplantae</taxon>
        <taxon>Streptophyta</taxon>
        <taxon>Embryophyta</taxon>
        <taxon>Tracheophyta</taxon>
        <taxon>Spermatophyta</taxon>
        <taxon>Magnoliopsida</taxon>
        <taxon>eudicotyledons</taxon>
        <taxon>Gunneridae</taxon>
        <taxon>Pentapetalae</taxon>
        <taxon>rosids</taxon>
        <taxon>malvids</taxon>
        <taxon>Sapindales</taxon>
        <taxon>Rutaceae</taxon>
        <taxon>Aurantioideae</taxon>
        <taxon>Citrus</taxon>
    </lineage>
</organism>
<evidence type="ECO:0000313" key="7">
    <source>
        <dbReference type="EMBL" id="KDO43502.1"/>
    </source>
</evidence>
<evidence type="ECO:0000256" key="2">
    <source>
        <dbReference type="ARBA" id="ARBA00022723"/>
    </source>
</evidence>
<dbReference type="PaxDb" id="2711-XP_006494182.1"/>
<keyword evidence="5" id="KW-0560">Oxidoreductase</keyword>
<keyword evidence="3 4" id="KW-0408">Iron</keyword>